<sequence>MRRYGRGCERRLRKRYDPLRKWRARELHSNRQTYDTPCGRLRVTSSMRSPHRMTSWTLWRSPVKS</sequence>
<protein>
    <submittedName>
        <fullName evidence="1">Uncharacterized protein</fullName>
    </submittedName>
</protein>
<name>A0A0G2IAL0_9EURO</name>
<dbReference type="VEuPathDB" id="FungiDB:EMCG_06993"/>
<accession>A0A0G2IAL0</accession>
<gene>
    <name evidence="1" type="ORF">EMCG_06993</name>
</gene>
<evidence type="ECO:0000313" key="2">
    <source>
        <dbReference type="Proteomes" id="UP000034164"/>
    </source>
</evidence>
<comment type="caution">
    <text evidence="1">The sequence shown here is derived from an EMBL/GenBank/DDBJ whole genome shotgun (WGS) entry which is preliminary data.</text>
</comment>
<evidence type="ECO:0000313" key="1">
    <source>
        <dbReference type="EMBL" id="KKZ67310.1"/>
    </source>
</evidence>
<proteinExistence type="predicted"/>
<organism evidence="1 2">
    <name type="scientific">[Emmonsia] crescens</name>
    <dbReference type="NCBI Taxonomy" id="73230"/>
    <lineage>
        <taxon>Eukaryota</taxon>
        <taxon>Fungi</taxon>
        <taxon>Dikarya</taxon>
        <taxon>Ascomycota</taxon>
        <taxon>Pezizomycotina</taxon>
        <taxon>Eurotiomycetes</taxon>
        <taxon>Eurotiomycetidae</taxon>
        <taxon>Onygenales</taxon>
        <taxon>Ajellomycetaceae</taxon>
        <taxon>Emergomyces</taxon>
    </lineage>
</organism>
<dbReference type="AlphaFoldDB" id="A0A0G2IAL0"/>
<dbReference type="Proteomes" id="UP000034164">
    <property type="component" value="Unassembled WGS sequence"/>
</dbReference>
<reference evidence="2" key="1">
    <citation type="journal article" date="2015" name="PLoS Genet.">
        <title>The dynamic genome and transcriptome of the human fungal pathogen Blastomyces and close relative Emmonsia.</title>
        <authorList>
            <person name="Munoz J.F."/>
            <person name="Gauthier G.M."/>
            <person name="Desjardins C.A."/>
            <person name="Gallo J.E."/>
            <person name="Holder J."/>
            <person name="Sullivan T.D."/>
            <person name="Marty A.J."/>
            <person name="Carmen J.C."/>
            <person name="Chen Z."/>
            <person name="Ding L."/>
            <person name="Gujja S."/>
            <person name="Magrini V."/>
            <person name="Misas E."/>
            <person name="Mitreva M."/>
            <person name="Priest M."/>
            <person name="Saif S."/>
            <person name="Whiston E.A."/>
            <person name="Young S."/>
            <person name="Zeng Q."/>
            <person name="Goldman W.E."/>
            <person name="Mardis E.R."/>
            <person name="Taylor J.W."/>
            <person name="McEwen J.G."/>
            <person name="Clay O.K."/>
            <person name="Klein B.S."/>
            <person name="Cuomo C.A."/>
        </authorList>
    </citation>
    <scope>NUCLEOTIDE SEQUENCE [LARGE SCALE GENOMIC DNA]</scope>
    <source>
        <strain evidence="2">UAMH 3008</strain>
    </source>
</reference>
<dbReference type="EMBL" id="LCZI01000282">
    <property type="protein sequence ID" value="KKZ67310.1"/>
    <property type="molecule type" value="Genomic_DNA"/>
</dbReference>